<evidence type="ECO:0000313" key="11">
    <source>
        <dbReference type="Proteomes" id="UP000295131"/>
    </source>
</evidence>
<gene>
    <name evidence="10" type="ORF">E2A64_05475</name>
</gene>
<dbReference type="SUPFAM" id="SSF46894">
    <property type="entry name" value="C-terminal effector domain of the bipartite response regulators"/>
    <property type="match status" value="1"/>
</dbReference>
<keyword evidence="11" id="KW-1185">Reference proteome</keyword>
<dbReference type="InterPro" id="IPR039420">
    <property type="entry name" value="WalR-like"/>
</dbReference>
<feature type="DNA-binding region" description="OmpR/PhoB-type" evidence="7">
    <location>
        <begin position="124"/>
        <end position="219"/>
    </location>
</feature>
<dbReference type="CDD" id="cd00383">
    <property type="entry name" value="trans_reg_C"/>
    <property type="match status" value="1"/>
</dbReference>
<dbReference type="CDD" id="cd17624">
    <property type="entry name" value="REC_OmpR_PmrA-like"/>
    <property type="match status" value="1"/>
</dbReference>
<dbReference type="Proteomes" id="UP000295131">
    <property type="component" value="Unassembled WGS sequence"/>
</dbReference>
<dbReference type="GO" id="GO:0000156">
    <property type="term" value="F:phosphorelay response regulator activity"/>
    <property type="evidence" value="ECO:0007669"/>
    <property type="project" value="TreeGrafter"/>
</dbReference>
<dbReference type="Pfam" id="PF00072">
    <property type="entry name" value="Response_reg"/>
    <property type="match status" value="1"/>
</dbReference>
<proteinExistence type="predicted"/>
<evidence type="ECO:0000313" key="10">
    <source>
        <dbReference type="EMBL" id="TDH38553.1"/>
    </source>
</evidence>
<protein>
    <submittedName>
        <fullName evidence="10">Response regulator transcription factor</fullName>
    </submittedName>
</protein>
<dbReference type="EMBL" id="SMSI01000001">
    <property type="protein sequence ID" value="TDH38553.1"/>
    <property type="molecule type" value="Genomic_DNA"/>
</dbReference>
<dbReference type="AlphaFoldDB" id="A0A4R5PNY1"/>
<dbReference type="GO" id="GO:0006355">
    <property type="term" value="P:regulation of DNA-templated transcription"/>
    <property type="evidence" value="ECO:0007669"/>
    <property type="project" value="InterPro"/>
</dbReference>
<dbReference type="Gene3D" id="3.40.50.2300">
    <property type="match status" value="1"/>
</dbReference>
<keyword evidence="4 7" id="KW-0238">DNA-binding</keyword>
<keyword evidence="2" id="KW-0902">Two-component regulatory system</keyword>
<dbReference type="PANTHER" id="PTHR48111:SF1">
    <property type="entry name" value="TWO-COMPONENT RESPONSE REGULATOR ORR33"/>
    <property type="match status" value="1"/>
</dbReference>
<dbReference type="GO" id="GO:0005829">
    <property type="term" value="C:cytosol"/>
    <property type="evidence" value="ECO:0007669"/>
    <property type="project" value="TreeGrafter"/>
</dbReference>
<dbReference type="SMART" id="SM00862">
    <property type="entry name" value="Trans_reg_C"/>
    <property type="match status" value="1"/>
</dbReference>
<feature type="modified residue" description="4-aspartylphosphate" evidence="6">
    <location>
        <position position="51"/>
    </location>
</feature>
<dbReference type="RefSeq" id="WP_133283387.1">
    <property type="nucleotide sequence ID" value="NZ_SMSI01000001.1"/>
</dbReference>
<dbReference type="Gene3D" id="6.10.250.690">
    <property type="match status" value="1"/>
</dbReference>
<keyword evidence="5" id="KW-0804">Transcription</keyword>
<dbReference type="InterPro" id="IPR016032">
    <property type="entry name" value="Sig_transdc_resp-reg_C-effctor"/>
</dbReference>
<dbReference type="Pfam" id="PF00486">
    <property type="entry name" value="Trans_reg_C"/>
    <property type="match status" value="1"/>
</dbReference>
<dbReference type="InterPro" id="IPR036388">
    <property type="entry name" value="WH-like_DNA-bd_sf"/>
</dbReference>
<organism evidence="10 11">
    <name type="scientific">Pseudohoeflea suaedae</name>
    <dbReference type="NCBI Taxonomy" id="877384"/>
    <lineage>
        <taxon>Bacteria</taxon>
        <taxon>Pseudomonadati</taxon>
        <taxon>Pseudomonadota</taxon>
        <taxon>Alphaproteobacteria</taxon>
        <taxon>Hyphomicrobiales</taxon>
        <taxon>Rhizobiaceae</taxon>
        <taxon>Pseudohoeflea</taxon>
    </lineage>
</organism>
<feature type="domain" description="Response regulatory" evidence="8">
    <location>
        <begin position="2"/>
        <end position="116"/>
    </location>
</feature>
<evidence type="ECO:0000256" key="6">
    <source>
        <dbReference type="PROSITE-ProRule" id="PRU00169"/>
    </source>
</evidence>
<dbReference type="PANTHER" id="PTHR48111">
    <property type="entry name" value="REGULATOR OF RPOS"/>
    <property type="match status" value="1"/>
</dbReference>
<name>A0A4R5PNY1_9HYPH</name>
<evidence type="ECO:0000256" key="3">
    <source>
        <dbReference type="ARBA" id="ARBA00023015"/>
    </source>
</evidence>
<dbReference type="GO" id="GO:0032993">
    <property type="term" value="C:protein-DNA complex"/>
    <property type="evidence" value="ECO:0007669"/>
    <property type="project" value="TreeGrafter"/>
</dbReference>
<evidence type="ECO:0000256" key="2">
    <source>
        <dbReference type="ARBA" id="ARBA00023012"/>
    </source>
</evidence>
<evidence type="ECO:0000256" key="4">
    <source>
        <dbReference type="ARBA" id="ARBA00023125"/>
    </source>
</evidence>
<comment type="caution">
    <text evidence="10">The sequence shown here is derived from an EMBL/GenBank/DDBJ whole genome shotgun (WGS) entry which is preliminary data.</text>
</comment>
<reference evidence="10 11" key="1">
    <citation type="journal article" date="2013" name="Int. J. Syst. Evol. Microbiol.">
        <title>Hoeflea suaedae sp. nov., an endophytic bacterium isolated from the root of the halophyte Suaeda maritima.</title>
        <authorList>
            <person name="Chung E.J."/>
            <person name="Park J.A."/>
            <person name="Pramanik P."/>
            <person name="Bibi F."/>
            <person name="Jeon C.O."/>
            <person name="Chung Y.R."/>
        </authorList>
    </citation>
    <scope>NUCLEOTIDE SEQUENCE [LARGE SCALE GENOMIC DNA]</scope>
    <source>
        <strain evidence="10 11">YC6898</strain>
    </source>
</reference>
<dbReference type="GO" id="GO:0000976">
    <property type="term" value="F:transcription cis-regulatory region binding"/>
    <property type="evidence" value="ECO:0007669"/>
    <property type="project" value="TreeGrafter"/>
</dbReference>
<evidence type="ECO:0000259" key="8">
    <source>
        <dbReference type="PROSITE" id="PS50110"/>
    </source>
</evidence>
<dbReference type="InterPro" id="IPR001789">
    <property type="entry name" value="Sig_transdc_resp-reg_receiver"/>
</dbReference>
<dbReference type="Gene3D" id="1.10.10.10">
    <property type="entry name" value="Winged helix-like DNA-binding domain superfamily/Winged helix DNA-binding domain"/>
    <property type="match status" value="1"/>
</dbReference>
<dbReference type="PROSITE" id="PS50110">
    <property type="entry name" value="RESPONSE_REGULATORY"/>
    <property type="match status" value="1"/>
</dbReference>
<keyword evidence="1 6" id="KW-0597">Phosphoprotein</keyword>
<evidence type="ECO:0000259" key="9">
    <source>
        <dbReference type="PROSITE" id="PS51755"/>
    </source>
</evidence>
<evidence type="ECO:0000256" key="5">
    <source>
        <dbReference type="ARBA" id="ARBA00023163"/>
    </source>
</evidence>
<dbReference type="OrthoDB" id="9802426at2"/>
<sequence>MRVLLVEDDEMLGDAVKTHVHRQGHAVDWAQSRDDAEASLEAVAYDLVLLDLRLPDGSGLDILKSLRDRRDETPVIIMTAHDQVSDRIAGLNAGADDYLVKPVDLGELQARIHAVSRRYGTHTLPALVINGISVYPSERRIVAGDGAEILLSSREWAVLDRLVARKRAIISKAQIEEALYAFGAEVESNTVEVYVSRLRRKLGKEAIETVRGVGYRISTDAA</sequence>
<evidence type="ECO:0000256" key="7">
    <source>
        <dbReference type="PROSITE-ProRule" id="PRU01091"/>
    </source>
</evidence>
<dbReference type="SUPFAM" id="SSF52172">
    <property type="entry name" value="CheY-like"/>
    <property type="match status" value="1"/>
</dbReference>
<feature type="domain" description="OmpR/PhoB-type" evidence="9">
    <location>
        <begin position="124"/>
        <end position="219"/>
    </location>
</feature>
<dbReference type="PROSITE" id="PS51755">
    <property type="entry name" value="OMPR_PHOB"/>
    <property type="match status" value="1"/>
</dbReference>
<evidence type="ECO:0000256" key="1">
    <source>
        <dbReference type="ARBA" id="ARBA00022553"/>
    </source>
</evidence>
<dbReference type="InterPro" id="IPR001867">
    <property type="entry name" value="OmpR/PhoB-type_DNA-bd"/>
</dbReference>
<accession>A0A4R5PNY1</accession>
<keyword evidence="3" id="KW-0805">Transcription regulation</keyword>
<dbReference type="InterPro" id="IPR011006">
    <property type="entry name" value="CheY-like_superfamily"/>
</dbReference>
<dbReference type="SMART" id="SM00448">
    <property type="entry name" value="REC"/>
    <property type="match status" value="1"/>
</dbReference>